<organism evidence="3 4">
    <name type="scientific">Shimia thalassica</name>
    <dbReference type="NCBI Taxonomy" id="1715693"/>
    <lineage>
        <taxon>Bacteria</taxon>
        <taxon>Pseudomonadati</taxon>
        <taxon>Pseudomonadota</taxon>
        <taxon>Alphaproteobacteria</taxon>
        <taxon>Rhodobacterales</taxon>
        <taxon>Roseobacteraceae</taxon>
    </lineage>
</organism>
<reference evidence="4" key="1">
    <citation type="submission" date="2015-09" db="EMBL/GenBank/DDBJ databases">
        <authorList>
            <person name="Rodrigo-Torres Lidia"/>
            <person name="Arahal R.David."/>
        </authorList>
    </citation>
    <scope>NUCLEOTIDE SEQUENCE [LARGE SCALE GENOMIC DNA]</scope>
    <source>
        <strain evidence="4">CECT 7735</strain>
    </source>
</reference>
<protein>
    <recommendedName>
        <fullName evidence="5">Peptidase M23</fullName>
    </recommendedName>
</protein>
<name>A0A0P1I013_9RHOB</name>
<evidence type="ECO:0000313" key="3">
    <source>
        <dbReference type="EMBL" id="CUJ82206.1"/>
    </source>
</evidence>
<accession>A0A0P1I013</accession>
<dbReference type="GeneID" id="83883084"/>
<keyword evidence="1" id="KW-1133">Transmembrane helix</keyword>
<dbReference type="STRING" id="1715693.PH7735_00121"/>
<evidence type="ECO:0000256" key="2">
    <source>
        <dbReference type="SAM" id="SignalP"/>
    </source>
</evidence>
<feature type="signal peptide" evidence="2">
    <location>
        <begin position="1"/>
        <end position="18"/>
    </location>
</feature>
<sequence>MKTLLATIATLSAAPALAHSGAHMHPHASDPSWVPLLLIMASAAAAFLWMRGK</sequence>
<evidence type="ECO:0000313" key="4">
    <source>
        <dbReference type="Proteomes" id="UP000051870"/>
    </source>
</evidence>
<keyword evidence="1" id="KW-0812">Transmembrane</keyword>
<feature type="chain" id="PRO_5006064768" description="Peptidase M23" evidence="2">
    <location>
        <begin position="19"/>
        <end position="53"/>
    </location>
</feature>
<dbReference type="RefSeq" id="WP_145865234.1">
    <property type="nucleotide sequence ID" value="NZ_CANLZE010000005.1"/>
</dbReference>
<keyword evidence="4" id="KW-1185">Reference proteome</keyword>
<dbReference type="Proteomes" id="UP000051870">
    <property type="component" value="Unassembled WGS sequence"/>
</dbReference>
<dbReference type="EMBL" id="CYTW01000001">
    <property type="protein sequence ID" value="CUJ82206.1"/>
    <property type="molecule type" value="Genomic_DNA"/>
</dbReference>
<dbReference type="AlphaFoldDB" id="A0A0P1I013"/>
<proteinExistence type="predicted"/>
<gene>
    <name evidence="3" type="ORF">PH7735_00121</name>
</gene>
<keyword evidence="1" id="KW-0472">Membrane</keyword>
<evidence type="ECO:0000256" key="1">
    <source>
        <dbReference type="SAM" id="Phobius"/>
    </source>
</evidence>
<feature type="transmembrane region" description="Helical" evidence="1">
    <location>
        <begin position="34"/>
        <end position="50"/>
    </location>
</feature>
<evidence type="ECO:0008006" key="5">
    <source>
        <dbReference type="Google" id="ProtNLM"/>
    </source>
</evidence>
<keyword evidence="2" id="KW-0732">Signal</keyword>